<protein>
    <submittedName>
        <fullName evidence="3">DUF262 domain-containing protein</fullName>
    </submittedName>
</protein>
<dbReference type="InterPro" id="IPR004919">
    <property type="entry name" value="GmrSD_N"/>
</dbReference>
<organism evidence="3 4">
    <name type="scientific">Candidatus Pullibacteroides excrementavium</name>
    <dbReference type="NCBI Taxonomy" id="2840905"/>
    <lineage>
        <taxon>Bacteria</taxon>
        <taxon>Pseudomonadati</taxon>
        <taxon>Bacteroidota</taxon>
        <taxon>Bacteroidia</taxon>
        <taxon>Bacteroidales</taxon>
        <taxon>Candidatus Pullibacteroides</taxon>
    </lineage>
</organism>
<gene>
    <name evidence="3" type="ORF">IAB08_01755</name>
</gene>
<dbReference type="Pfam" id="PF03235">
    <property type="entry name" value="GmrSD_N"/>
    <property type="match status" value="1"/>
</dbReference>
<keyword evidence="1" id="KW-0175">Coiled coil</keyword>
<sequence>MRLKLAHLGDLTGMHFNIPYYQRGYRWEAKQVLDLLDDLFEFSKSAPAEGQFYCLQPLVTCRNESLSHEGTVIFDVIDGQQRLTTLFLIMGYLRMPAFELRYERAVRRDEAPCLRENGRLCYEELESLSDDDMANNPDYFYMKQAMACIKEWFKEKENTYLGIQRLMEDVLRNPRYKKSGNPFYVTDDDQNDKQSDVRFIWYEDEPASSNSIATFKRLNYGKTPLTATELIKALLFQCDVYPSDRKAEMKQVAFRMSTEWDAMEKALQDDFMWSMLFPQKYEKPSRIDLVMSFVARGLKEEHHIEVKAAETDMDYDYLIFNKYLEQEKQKGRPYEEAVKELWTNIQDTYAIFRSWFEDRELYHLTGLYLTLLNQGTEGHLQSLRTLVSEFKSNNRLSYIHLLKKEKIGALIRFDERKFDESVEASFENLYYGKFSKEIGRILLAYNVDVTMRHGQDRAYFPFKFYQDTTPSLEHIHPQHLDEEAIDFATRCRWFKDKCAELSDEELEDEELRTAVDILRAVLYLTDEEELEKGSEAAKKSLKEKAEKYRENEHEYNQLLQVIDRHFDELADIDEKELHCISNMALVDNITNICLGNGLLNSKRAVLLRISEAYDRTKGKQGACVYMGTWKVFRKEYVPKTTDMRFWTKADRENYLKDLKRTYDEYTK</sequence>
<dbReference type="AlphaFoldDB" id="A0A9D9H0X4"/>
<evidence type="ECO:0000256" key="1">
    <source>
        <dbReference type="SAM" id="Coils"/>
    </source>
</evidence>
<feature type="coiled-coil region" evidence="1">
    <location>
        <begin position="531"/>
        <end position="561"/>
    </location>
</feature>
<comment type="caution">
    <text evidence="3">The sequence shown here is derived from an EMBL/GenBank/DDBJ whole genome shotgun (WGS) entry which is preliminary data.</text>
</comment>
<proteinExistence type="predicted"/>
<evidence type="ECO:0000259" key="2">
    <source>
        <dbReference type="Pfam" id="PF03235"/>
    </source>
</evidence>
<evidence type="ECO:0000313" key="4">
    <source>
        <dbReference type="Proteomes" id="UP000823612"/>
    </source>
</evidence>
<feature type="domain" description="GmrSD restriction endonucleases N-terminal" evidence="2">
    <location>
        <begin position="16"/>
        <end position="236"/>
    </location>
</feature>
<accession>A0A9D9H0X4</accession>
<reference evidence="3" key="2">
    <citation type="journal article" date="2021" name="PeerJ">
        <title>Extensive microbial diversity within the chicken gut microbiome revealed by metagenomics and culture.</title>
        <authorList>
            <person name="Gilroy R."/>
            <person name="Ravi A."/>
            <person name="Getino M."/>
            <person name="Pursley I."/>
            <person name="Horton D.L."/>
            <person name="Alikhan N.F."/>
            <person name="Baker D."/>
            <person name="Gharbi K."/>
            <person name="Hall N."/>
            <person name="Watson M."/>
            <person name="Adriaenssens E.M."/>
            <person name="Foster-Nyarko E."/>
            <person name="Jarju S."/>
            <person name="Secka A."/>
            <person name="Antonio M."/>
            <person name="Oren A."/>
            <person name="Chaudhuri R.R."/>
            <person name="La Ragione R."/>
            <person name="Hildebrand F."/>
            <person name="Pallen M.J."/>
        </authorList>
    </citation>
    <scope>NUCLEOTIDE SEQUENCE</scope>
    <source>
        <strain evidence="3">2889</strain>
    </source>
</reference>
<dbReference type="EMBL" id="JADIMZ010000025">
    <property type="protein sequence ID" value="MBO8432004.1"/>
    <property type="molecule type" value="Genomic_DNA"/>
</dbReference>
<reference evidence="3" key="1">
    <citation type="submission" date="2020-10" db="EMBL/GenBank/DDBJ databases">
        <authorList>
            <person name="Gilroy R."/>
        </authorList>
    </citation>
    <scope>NUCLEOTIDE SEQUENCE</scope>
    <source>
        <strain evidence="3">2889</strain>
    </source>
</reference>
<name>A0A9D9H0X4_9BACT</name>
<dbReference type="PANTHER" id="PTHR35149">
    <property type="entry name" value="SLL5132 PROTEIN"/>
    <property type="match status" value="1"/>
</dbReference>
<evidence type="ECO:0000313" key="3">
    <source>
        <dbReference type="EMBL" id="MBO8432004.1"/>
    </source>
</evidence>
<dbReference type="Proteomes" id="UP000823612">
    <property type="component" value="Unassembled WGS sequence"/>
</dbReference>
<dbReference type="PANTHER" id="PTHR35149:SF2">
    <property type="entry name" value="DUF262 DOMAIN-CONTAINING PROTEIN"/>
    <property type="match status" value="1"/>
</dbReference>